<evidence type="ECO:0000313" key="5">
    <source>
        <dbReference type="Proteomes" id="UP000517916"/>
    </source>
</evidence>
<organism evidence="4 5">
    <name type="scientific">Kutzneria viridogrisea</name>
    <dbReference type="NCBI Taxonomy" id="47990"/>
    <lineage>
        <taxon>Bacteria</taxon>
        <taxon>Bacillati</taxon>
        <taxon>Actinomycetota</taxon>
        <taxon>Actinomycetes</taxon>
        <taxon>Pseudonocardiales</taxon>
        <taxon>Pseudonocardiaceae</taxon>
        <taxon>Kutzneria</taxon>
    </lineage>
</organism>
<gene>
    <name evidence="4" type="ORF">BC739_003699</name>
</gene>
<evidence type="ECO:0000259" key="3">
    <source>
        <dbReference type="SMART" id="SM00909"/>
    </source>
</evidence>
<feature type="region of interest" description="Disordered" evidence="1">
    <location>
        <begin position="29"/>
        <end position="50"/>
    </location>
</feature>
<proteinExistence type="predicted"/>
<dbReference type="Pfam" id="PF10646">
    <property type="entry name" value="Germane"/>
    <property type="match status" value="1"/>
</dbReference>
<keyword evidence="5" id="KW-1185">Reference proteome</keyword>
<dbReference type="InterPro" id="IPR059026">
    <property type="entry name" value="LpqB_N"/>
</dbReference>
<dbReference type="EMBL" id="JACJID010000002">
    <property type="protein sequence ID" value="MBA8926500.1"/>
    <property type="molecule type" value="Genomic_DNA"/>
</dbReference>
<evidence type="ECO:0000256" key="2">
    <source>
        <dbReference type="SAM" id="SignalP"/>
    </source>
</evidence>
<evidence type="ECO:0000313" key="4">
    <source>
        <dbReference type="EMBL" id="MBA8926500.1"/>
    </source>
</evidence>
<name>A0ABR6BHX9_9PSEU</name>
<dbReference type="Pfam" id="PF10647">
    <property type="entry name" value="Gmad1"/>
    <property type="match status" value="1"/>
</dbReference>
<feature type="chain" id="PRO_5046264238" description="GerMN domain-containing protein" evidence="2">
    <location>
        <begin position="20"/>
        <end position="586"/>
    </location>
</feature>
<dbReference type="InterPro" id="IPR018910">
    <property type="entry name" value="LpqB_C"/>
</dbReference>
<keyword evidence="2" id="KW-0732">Signal</keyword>
<dbReference type="SUPFAM" id="SSF75011">
    <property type="entry name" value="3-carboxy-cis,cis-mucoante lactonizing enzyme"/>
    <property type="match status" value="1"/>
</dbReference>
<accession>A0ABR6BHX9</accession>
<reference evidence="4 5" key="1">
    <citation type="submission" date="2020-08" db="EMBL/GenBank/DDBJ databases">
        <title>Genomic Encyclopedia of Archaeal and Bacterial Type Strains, Phase II (KMG-II): from individual species to whole genera.</title>
        <authorList>
            <person name="Goeker M."/>
        </authorList>
    </citation>
    <scope>NUCLEOTIDE SEQUENCE [LARGE SCALE GENOMIC DNA]</scope>
    <source>
        <strain evidence="4 5">DSM 43850</strain>
    </source>
</reference>
<dbReference type="PROSITE" id="PS51257">
    <property type="entry name" value="PROKAR_LIPOPROTEIN"/>
    <property type="match status" value="1"/>
</dbReference>
<feature type="domain" description="GerMN" evidence="3">
    <location>
        <begin position="206"/>
        <end position="294"/>
    </location>
</feature>
<dbReference type="Proteomes" id="UP000517916">
    <property type="component" value="Unassembled WGS sequence"/>
</dbReference>
<feature type="signal peptide" evidence="2">
    <location>
        <begin position="1"/>
        <end position="19"/>
    </location>
</feature>
<sequence>MRRLAPLLLCALVALAGCAAIPDELPAKSVGQSEGGAPHTAPVAEPEPNLPPYDLVRDFIQYSGNPENDYAAGKPYLTKAAQAKWQPSTTVTIIQDTFSTRYDSEVTNDPTKNNHTSVVVSAQRIGRLGGDKSFVPESGANDISIPLEKQADGQWRISSPPAGVIITLSKFTEIYRQVRLYFLDPQKRVLVPDLRYVASQPANGVPGRIIDLLLGGPSDGLQEAVTSALASSAALRTSAVETTDGALLVNLTKPGDTSQGNAKLIVAQIVQSLQNSTNSRIRIQVDGTSLTPDHPDWRLSDLPAYDSGTSPGPDLPGMVVLDGRVRLLDGKPIAGLAGSGDYGVVSAGQSIDGGGLALVTKPSADSAQLRVGDLNQQSLVADLTAGSLTRPTWLSTNSANDTSNEVWTVADGNRVVRVVRSANGSWGARTVNSADLSQFGQITALRLSRDGVRVAMVADGKLVVGSVVRSANSDAVAIRAPRLLQPNGLSDVVGVDWLSAEQLAVATSTQSSPVVQLEVDGGPVGYNRYNPANLTAPMTALTAAPSRPVITVDSGGMWASSDVGSVWRPHTVNVGHNSTAVPFYPG</sequence>
<protein>
    <recommendedName>
        <fullName evidence="3">GerMN domain-containing protein</fullName>
    </recommendedName>
</protein>
<dbReference type="RefSeq" id="WP_025361063.1">
    <property type="nucleotide sequence ID" value="NZ_BAAABQ010000009.1"/>
</dbReference>
<dbReference type="InterPro" id="IPR019606">
    <property type="entry name" value="GerMN"/>
</dbReference>
<dbReference type="SMART" id="SM00909">
    <property type="entry name" value="Germane"/>
    <property type="match status" value="1"/>
</dbReference>
<comment type="caution">
    <text evidence="4">The sequence shown here is derived from an EMBL/GenBank/DDBJ whole genome shotgun (WGS) entry which is preliminary data.</text>
</comment>
<dbReference type="Pfam" id="PF25976">
    <property type="entry name" value="LpqB_N"/>
    <property type="match status" value="1"/>
</dbReference>
<evidence type="ECO:0000256" key="1">
    <source>
        <dbReference type="SAM" id="MobiDB-lite"/>
    </source>
</evidence>